<dbReference type="PANTHER" id="PTHR19367:SF18">
    <property type="entry name" value="T CELL RECEPTOR ALPHA VARIABLE 16"/>
    <property type="match status" value="1"/>
</dbReference>
<keyword evidence="1 6" id="KW-0732">Signal</keyword>
<protein>
    <recommendedName>
        <fullName evidence="7">Ig-like domain-containing protein</fullName>
    </recommendedName>
</protein>
<feature type="signal peptide" evidence="6">
    <location>
        <begin position="1"/>
        <end position="18"/>
    </location>
</feature>
<dbReference type="InterPro" id="IPR051287">
    <property type="entry name" value="TCR_variable_region"/>
</dbReference>
<evidence type="ECO:0000259" key="7">
    <source>
        <dbReference type="PROSITE" id="PS50835"/>
    </source>
</evidence>
<dbReference type="InterPro" id="IPR013783">
    <property type="entry name" value="Ig-like_fold"/>
</dbReference>
<evidence type="ECO:0000256" key="3">
    <source>
        <dbReference type="ARBA" id="ARBA00023170"/>
    </source>
</evidence>
<keyword evidence="3" id="KW-0675">Receptor</keyword>
<dbReference type="GO" id="GO:0042101">
    <property type="term" value="C:T cell receptor complex"/>
    <property type="evidence" value="ECO:0007669"/>
    <property type="project" value="UniProtKB-KW"/>
</dbReference>
<accession>A0AAE0V6Y6</accession>
<dbReference type="SMART" id="SM00406">
    <property type="entry name" value="IGv"/>
    <property type="match status" value="1"/>
</dbReference>
<dbReference type="InterPro" id="IPR003599">
    <property type="entry name" value="Ig_sub"/>
</dbReference>
<evidence type="ECO:0000313" key="8">
    <source>
        <dbReference type="EMBL" id="KAK3545971.1"/>
    </source>
</evidence>
<keyword evidence="4" id="KW-0393">Immunoglobulin domain</keyword>
<name>A0AAE0V6Y6_9TELE</name>
<dbReference type="SMART" id="SM00409">
    <property type="entry name" value="IG"/>
    <property type="match status" value="1"/>
</dbReference>
<feature type="domain" description="Ig-like" evidence="7">
    <location>
        <begin position="23"/>
        <end position="125"/>
    </location>
</feature>
<keyword evidence="2" id="KW-1064">Adaptive immunity</keyword>
<dbReference type="Gene3D" id="2.60.40.10">
    <property type="entry name" value="Immunoglobulins"/>
    <property type="match status" value="1"/>
</dbReference>
<dbReference type="InterPro" id="IPR013106">
    <property type="entry name" value="Ig_V-set"/>
</dbReference>
<dbReference type="Proteomes" id="UP001274896">
    <property type="component" value="Unassembled WGS sequence"/>
</dbReference>
<feature type="chain" id="PRO_5042056908" description="Ig-like domain-containing protein" evidence="6">
    <location>
        <begin position="19"/>
        <end position="130"/>
    </location>
</feature>
<keyword evidence="9" id="KW-1185">Reference proteome</keyword>
<keyword evidence="5" id="KW-1279">T cell receptor</keyword>
<proteinExistence type="predicted"/>
<dbReference type="PANTHER" id="PTHR19367">
    <property type="entry name" value="T-CELL RECEPTOR ALPHA CHAIN V REGION"/>
    <property type="match status" value="1"/>
</dbReference>
<sequence>MFNVIFMYLWLLLGDSMADPIEPLLTHKVVDEGDDVTLSCSYKGFSGTVYNLQWYRQYPKFRPEFLLYLTPSGPTIRSQMSAIVHGDEQMDLIISSAAVSDSALYYCALQPTVTRNPAALYKNLHTVLLY</sequence>
<dbReference type="PROSITE" id="PS50835">
    <property type="entry name" value="IG_LIKE"/>
    <property type="match status" value="1"/>
</dbReference>
<evidence type="ECO:0000256" key="5">
    <source>
        <dbReference type="ARBA" id="ARBA00043266"/>
    </source>
</evidence>
<evidence type="ECO:0000256" key="4">
    <source>
        <dbReference type="ARBA" id="ARBA00023319"/>
    </source>
</evidence>
<reference evidence="8" key="1">
    <citation type="submission" date="2023-06" db="EMBL/GenBank/DDBJ databases">
        <title>Male Hemibagrus guttatus genome.</title>
        <authorList>
            <person name="Bian C."/>
        </authorList>
    </citation>
    <scope>NUCLEOTIDE SEQUENCE</scope>
    <source>
        <strain evidence="8">Male_cb2023</strain>
        <tissue evidence="8">Muscle</tissue>
    </source>
</reference>
<evidence type="ECO:0000313" key="9">
    <source>
        <dbReference type="Proteomes" id="UP001274896"/>
    </source>
</evidence>
<dbReference type="InterPro" id="IPR007110">
    <property type="entry name" value="Ig-like_dom"/>
</dbReference>
<keyword evidence="5" id="KW-0391">Immunity</keyword>
<dbReference type="InterPro" id="IPR036179">
    <property type="entry name" value="Ig-like_dom_sf"/>
</dbReference>
<evidence type="ECO:0000256" key="1">
    <source>
        <dbReference type="ARBA" id="ARBA00022729"/>
    </source>
</evidence>
<evidence type="ECO:0000256" key="6">
    <source>
        <dbReference type="SAM" id="SignalP"/>
    </source>
</evidence>
<dbReference type="EMBL" id="JAUCMX010000005">
    <property type="protein sequence ID" value="KAK3545971.1"/>
    <property type="molecule type" value="Genomic_DNA"/>
</dbReference>
<gene>
    <name evidence="8" type="ORF">QTP70_017437</name>
</gene>
<dbReference type="SUPFAM" id="SSF48726">
    <property type="entry name" value="Immunoglobulin"/>
    <property type="match status" value="1"/>
</dbReference>
<dbReference type="Pfam" id="PF07686">
    <property type="entry name" value="V-set"/>
    <property type="match status" value="1"/>
</dbReference>
<evidence type="ECO:0000256" key="2">
    <source>
        <dbReference type="ARBA" id="ARBA00023130"/>
    </source>
</evidence>
<dbReference type="AlphaFoldDB" id="A0AAE0V6Y6"/>
<comment type="caution">
    <text evidence="8">The sequence shown here is derived from an EMBL/GenBank/DDBJ whole genome shotgun (WGS) entry which is preliminary data.</text>
</comment>
<organism evidence="8 9">
    <name type="scientific">Hemibagrus guttatus</name>
    <dbReference type="NCBI Taxonomy" id="175788"/>
    <lineage>
        <taxon>Eukaryota</taxon>
        <taxon>Metazoa</taxon>
        <taxon>Chordata</taxon>
        <taxon>Craniata</taxon>
        <taxon>Vertebrata</taxon>
        <taxon>Euteleostomi</taxon>
        <taxon>Actinopterygii</taxon>
        <taxon>Neopterygii</taxon>
        <taxon>Teleostei</taxon>
        <taxon>Ostariophysi</taxon>
        <taxon>Siluriformes</taxon>
        <taxon>Bagridae</taxon>
        <taxon>Hemibagrus</taxon>
    </lineage>
</organism>
<dbReference type="GO" id="GO:0002250">
    <property type="term" value="P:adaptive immune response"/>
    <property type="evidence" value="ECO:0007669"/>
    <property type="project" value="UniProtKB-KW"/>
</dbReference>